<dbReference type="PANTHER" id="PTHR30333:SF1">
    <property type="entry name" value="CYTOCHROME C-TYPE PROTEIN NAPC"/>
    <property type="match status" value="1"/>
</dbReference>
<evidence type="ECO:0000256" key="1">
    <source>
        <dbReference type="ARBA" id="ARBA00004236"/>
    </source>
</evidence>
<dbReference type="PANTHER" id="PTHR30333">
    <property type="entry name" value="CYTOCHROME C-TYPE PROTEIN"/>
    <property type="match status" value="1"/>
</dbReference>
<evidence type="ECO:0000256" key="10">
    <source>
        <dbReference type="ARBA" id="ARBA00023004"/>
    </source>
</evidence>
<dbReference type="InterPro" id="IPR036280">
    <property type="entry name" value="Multihaem_cyt_sf"/>
</dbReference>
<organism evidence="14 15">
    <name type="scientific">Tessaracoccus bendigoensis DSM 12906</name>
    <dbReference type="NCBI Taxonomy" id="1123357"/>
    <lineage>
        <taxon>Bacteria</taxon>
        <taxon>Bacillati</taxon>
        <taxon>Actinomycetota</taxon>
        <taxon>Actinomycetes</taxon>
        <taxon>Propionibacteriales</taxon>
        <taxon>Propionibacteriaceae</taxon>
        <taxon>Tessaracoccus</taxon>
    </lineage>
</organism>
<evidence type="ECO:0000256" key="11">
    <source>
        <dbReference type="ARBA" id="ARBA00023136"/>
    </source>
</evidence>
<dbReference type="SUPFAM" id="SSF48695">
    <property type="entry name" value="Multiheme cytochromes"/>
    <property type="match status" value="1"/>
</dbReference>
<evidence type="ECO:0000256" key="5">
    <source>
        <dbReference type="ARBA" id="ARBA00022617"/>
    </source>
</evidence>
<sequence>MRIKGLLRRVTRTNVLVAVGVFVVGSLIGVGLFTFIYAKGISYLFNDPATCANCHVMERHYDAWIAGSHSNVATCNDCHAPHDNIIHKYVVKADNGFWHGLKFTTGQYPENIEIRDSNRTVTNEACLYCHADFTSDIRMTAGSDQINCTRCHSDVGHSTR</sequence>
<keyword evidence="10" id="KW-0408">Iron</keyword>
<keyword evidence="4" id="KW-1003">Cell membrane</keyword>
<proteinExistence type="inferred from homology"/>
<evidence type="ECO:0000256" key="7">
    <source>
        <dbReference type="ARBA" id="ARBA00022723"/>
    </source>
</evidence>
<dbReference type="InterPro" id="IPR038266">
    <property type="entry name" value="NapC/NirT_cytc_sf"/>
</dbReference>
<keyword evidence="7" id="KW-0479">Metal-binding</keyword>
<dbReference type="RefSeq" id="WP_139280270.1">
    <property type="nucleotide sequence ID" value="NZ_FQZG01000055.1"/>
</dbReference>
<dbReference type="Pfam" id="PF03264">
    <property type="entry name" value="Cytochrom_NNT"/>
    <property type="match status" value="1"/>
</dbReference>
<dbReference type="GO" id="GO:0009061">
    <property type="term" value="P:anaerobic respiration"/>
    <property type="evidence" value="ECO:0007669"/>
    <property type="project" value="TreeGrafter"/>
</dbReference>
<protein>
    <submittedName>
        <fullName evidence="14">Cytochrome c nitrite reductase small subunit</fullName>
    </submittedName>
</protein>
<dbReference type="GO" id="GO:0009055">
    <property type="term" value="F:electron transfer activity"/>
    <property type="evidence" value="ECO:0007669"/>
    <property type="project" value="TreeGrafter"/>
</dbReference>
<gene>
    <name evidence="14" type="ORF">SAMN02745244_02705</name>
</gene>
<keyword evidence="9 12" id="KW-1133">Transmembrane helix</keyword>
<evidence type="ECO:0000256" key="9">
    <source>
        <dbReference type="ARBA" id="ARBA00022989"/>
    </source>
</evidence>
<evidence type="ECO:0000256" key="2">
    <source>
        <dbReference type="ARBA" id="ARBA00007395"/>
    </source>
</evidence>
<dbReference type="InterPro" id="IPR005126">
    <property type="entry name" value="NapC/NirT_cyt_c_N"/>
</dbReference>
<keyword evidence="8" id="KW-0249">Electron transport</keyword>
<evidence type="ECO:0000256" key="6">
    <source>
        <dbReference type="ARBA" id="ARBA00022692"/>
    </source>
</evidence>
<reference evidence="14 15" key="1">
    <citation type="submission" date="2016-11" db="EMBL/GenBank/DDBJ databases">
        <authorList>
            <person name="Jaros S."/>
            <person name="Januszkiewicz K."/>
            <person name="Wedrychowicz H."/>
        </authorList>
    </citation>
    <scope>NUCLEOTIDE SEQUENCE [LARGE SCALE GENOMIC DNA]</scope>
    <source>
        <strain evidence="14 15">DSM 12906</strain>
    </source>
</reference>
<dbReference type="Gene3D" id="1.10.3820.10">
    <property type="entry name" value="Di-heme elbow motif domain"/>
    <property type="match status" value="1"/>
</dbReference>
<dbReference type="GO" id="GO:0046872">
    <property type="term" value="F:metal ion binding"/>
    <property type="evidence" value="ECO:0007669"/>
    <property type="project" value="UniProtKB-KW"/>
</dbReference>
<dbReference type="GO" id="GO:0005886">
    <property type="term" value="C:plasma membrane"/>
    <property type="evidence" value="ECO:0007669"/>
    <property type="project" value="UniProtKB-SubCell"/>
</dbReference>
<dbReference type="OrthoDB" id="9782159at2"/>
<dbReference type="InterPro" id="IPR017571">
    <property type="entry name" value="NrfH"/>
</dbReference>
<keyword evidence="6 12" id="KW-0812">Transmembrane</keyword>
<evidence type="ECO:0000256" key="4">
    <source>
        <dbReference type="ARBA" id="ARBA00022475"/>
    </source>
</evidence>
<accession>A0A1M6K0C9</accession>
<evidence type="ECO:0000313" key="15">
    <source>
        <dbReference type="Proteomes" id="UP000184512"/>
    </source>
</evidence>
<evidence type="ECO:0000259" key="13">
    <source>
        <dbReference type="Pfam" id="PF03264"/>
    </source>
</evidence>
<keyword evidence="15" id="KW-1185">Reference proteome</keyword>
<evidence type="ECO:0000256" key="12">
    <source>
        <dbReference type="SAM" id="Phobius"/>
    </source>
</evidence>
<dbReference type="InterPro" id="IPR051174">
    <property type="entry name" value="Cytochrome_c-type_ET"/>
</dbReference>
<feature type="transmembrane region" description="Helical" evidence="12">
    <location>
        <begin position="15"/>
        <end position="38"/>
    </location>
</feature>
<keyword evidence="5" id="KW-0349">Heme</keyword>
<feature type="domain" description="NapC/NirT cytochrome c N-terminal" evidence="13">
    <location>
        <begin position="17"/>
        <end position="158"/>
    </location>
</feature>
<dbReference type="GO" id="GO:0022900">
    <property type="term" value="P:electron transport chain"/>
    <property type="evidence" value="ECO:0007669"/>
    <property type="project" value="InterPro"/>
</dbReference>
<dbReference type="Proteomes" id="UP000184512">
    <property type="component" value="Unassembled WGS sequence"/>
</dbReference>
<dbReference type="AlphaFoldDB" id="A0A1M6K0C9"/>
<dbReference type="STRING" id="1123357.SAMN02745244_02705"/>
<dbReference type="NCBIfam" id="TIGR03153">
    <property type="entry name" value="cytochr_NrfH"/>
    <property type="match status" value="1"/>
</dbReference>
<evidence type="ECO:0000256" key="3">
    <source>
        <dbReference type="ARBA" id="ARBA00022448"/>
    </source>
</evidence>
<keyword evidence="11 12" id="KW-0472">Membrane</keyword>
<comment type="subcellular location">
    <subcellularLocation>
        <location evidence="1">Cell membrane</location>
    </subcellularLocation>
</comment>
<dbReference type="EMBL" id="FQZG01000055">
    <property type="protein sequence ID" value="SHJ52415.1"/>
    <property type="molecule type" value="Genomic_DNA"/>
</dbReference>
<comment type="similarity">
    <text evidence="2">Belongs to the NapC/NirT/NrfH family.</text>
</comment>
<name>A0A1M6K0C9_9ACTN</name>
<keyword evidence="3" id="KW-0813">Transport</keyword>
<evidence type="ECO:0000256" key="8">
    <source>
        <dbReference type="ARBA" id="ARBA00022982"/>
    </source>
</evidence>
<evidence type="ECO:0000313" key="14">
    <source>
        <dbReference type="EMBL" id="SHJ52415.1"/>
    </source>
</evidence>